<comment type="caution">
    <text evidence="1">The sequence shown here is derived from an EMBL/GenBank/DDBJ whole genome shotgun (WGS) entry which is preliminary data.</text>
</comment>
<evidence type="ECO:0008006" key="2">
    <source>
        <dbReference type="Google" id="ProtNLM"/>
    </source>
</evidence>
<proteinExistence type="predicted"/>
<accession>A0A0F9KZE1</accession>
<dbReference type="EMBL" id="LAZR01007067">
    <property type="protein sequence ID" value="KKM87694.1"/>
    <property type="molecule type" value="Genomic_DNA"/>
</dbReference>
<sequence length="240" mass="28038">MQQYKPRNRLLEAFLSLFNHHPVDEIEVELNLAIKKTKSQLHSTLKFYNSLKTQCSNETKESLAWQERATKAISNGKDELSKIAIERKLAHTELASRYQVEIDKLDEHLDYLDIGLKELEYRAESIVRDRNILIVEKQSEQVRNRLIGIANTIKSTNEKLALKANMADSKLQLEQAQHEVPDDIKEFDTHRDIQIQRDEQVEEEFNQMKKWQQYNDNKSSVHQTLQHIATQGLMERSKGG</sequence>
<organism evidence="1">
    <name type="scientific">marine sediment metagenome</name>
    <dbReference type="NCBI Taxonomy" id="412755"/>
    <lineage>
        <taxon>unclassified sequences</taxon>
        <taxon>metagenomes</taxon>
        <taxon>ecological metagenomes</taxon>
    </lineage>
</organism>
<reference evidence="1" key="1">
    <citation type="journal article" date="2015" name="Nature">
        <title>Complex archaea that bridge the gap between prokaryotes and eukaryotes.</title>
        <authorList>
            <person name="Spang A."/>
            <person name="Saw J.H."/>
            <person name="Jorgensen S.L."/>
            <person name="Zaremba-Niedzwiedzka K."/>
            <person name="Martijn J."/>
            <person name="Lind A.E."/>
            <person name="van Eijk R."/>
            <person name="Schleper C."/>
            <person name="Guy L."/>
            <person name="Ettema T.J."/>
        </authorList>
    </citation>
    <scope>NUCLEOTIDE SEQUENCE</scope>
</reference>
<protein>
    <recommendedName>
        <fullName evidence="2">PspA/IM30 family protein</fullName>
    </recommendedName>
</protein>
<gene>
    <name evidence="1" type="ORF">LCGC14_1266370</name>
</gene>
<name>A0A0F9KZE1_9ZZZZ</name>
<evidence type="ECO:0000313" key="1">
    <source>
        <dbReference type="EMBL" id="KKM87694.1"/>
    </source>
</evidence>
<dbReference type="AlphaFoldDB" id="A0A0F9KZE1"/>